<name>A0A5C7GKA3_9FLAO</name>
<sequence>MEQRLTIVGLGVKNLDLASDFYENKFGWKKMKSSNDDIKFFQLNGMLLSLYSREKLAEDATVSHEGSGFKGFTLAYNTRTKEEVDELIETLELKGVKIVKRPEEALWGGYSSYVADMDDNLWEIAFNPFLAIDEKGNTIEESE</sequence>
<evidence type="ECO:0000313" key="3">
    <source>
        <dbReference type="Proteomes" id="UP000321080"/>
    </source>
</evidence>
<dbReference type="RefSeq" id="WP_147765803.1">
    <property type="nucleotide sequence ID" value="NZ_VRKQ01000008.1"/>
</dbReference>
<dbReference type="OrthoDB" id="9798430at2"/>
<dbReference type="EMBL" id="VRKQ01000008">
    <property type="protein sequence ID" value="TXG38547.1"/>
    <property type="molecule type" value="Genomic_DNA"/>
</dbReference>
<gene>
    <name evidence="2" type="ORF">FUA22_01280</name>
</gene>
<comment type="caution">
    <text evidence="2">The sequence shown here is derived from an EMBL/GenBank/DDBJ whole genome shotgun (WGS) entry which is preliminary data.</text>
</comment>
<dbReference type="InterPro" id="IPR029068">
    <property type="entry name" value="Glyas_Bleomycin-R_OHBP_Dase"/>
</dbReference>
<dbReference type="Gene3D" id="3.10.180.10">
    <property type="entry name" value="2,3-Dihydroxybiphenyl 1,2-Dioxygenase, domain 1"/>
    <property type="match status" value="1"/>
</dbReference>
<accession>A0A5C7GKA3</accession>
<dbReference type="Proteomes" id="UP000321080">
    <property type="component" value="Unassembled WGS sequence"/>
</dbReference>
<protein>
    <submittedName>
        <fullName evidence="2">VOC family protein</fullName>
    </submittedName>
</protein>
<dbReference type="PANTHER" id="PTHR36503:SF1">
    <property type="entry name" value="BLR2520 PROTEIN"/>
    <property type="match status" value="1"/>
</dbReference>
<dbReference type="PROSITE" id="PS51819">
    <property type="entry name" value="VOC"/>
    <property type="match status" value="1"/>
</dbReference>
<dbReference type="Pfam" id="PF00903">
    <property type="entry name" value="Glyoxalase"/>
    <property type="match status" value="1"/>
</dbReference>
<dbReference type="AlphaFoldDB" id="A0A5C7GKA3"/>
<dbReference type="PANTHER" id="PTHR36503">
    <property type="entry name" value="BLR2520 PROTEIN"/>
    <property type="match status" value="1"/>
</dbReference>
<dbReference type="InterPro" id="IPR037523">
    <property type="entry name" value="VOC_core"/>
</dbReference>
<reference evidence="2 3" key="1">
    <citation type="submission" date="2019-08" db="EMBL/GenBank/DDBJ databases">
        <title>Seonamhaeicola sediminis sp. nov., isolated from marine sediment.</title>
        <authorList>
            <person name="Cao W.R."/>
        </authorList>
    </citation>
    <scope>NUCLEOTIDE SEQUENCE [LARGE SCALE GENOMIC DNA]</scope>
    <source>
        <strain evidence="2 3">1505</strain>
    </source>
</reference>
<evidence type="ECO:0000259" key="1">
    <source>
        <dbReference type="PROSITE" id="PS51819"/>
    </source>
</evidence>
<dbReference type="CDD" id="cd07251">
    <property type="entry name" value="VOC_like"/>
    <property type="match status" value="1"/>
</dbReference>
<evidence type="ECO:0000313" key="2">
    <source>
        <dbReference type="EMBL" id="TXG38547.1"/>
    </source>
</evidence>
<dbReference type="InterPro" id="IPR004360">
    <property type="entry name" value="Glyas_Fos-R_dOase_dom"/>
</dbReference>
<dbReference type="SUPFAM" id="SSF54593">
    <property type="entry name" value="Glyoxalase/Bleomycin resistance protein/Dihydroxybiphenyl dioxygenase"/>
    <property type="match status" value="1"/>
</dbReference>
<feature type="domain" description="VOC" evidence="1">
    <location>
        <begin position="4"/>
        <end position="127"/>
    </location>
</feature>
<organism evidence="2 3">
    <name type="scientific">Seonamhaeicola maritimus</name>
    <dbReference type="NCBI Taxonomy" id="2591822"/>
    <lineage>
        <taxon>Bacteria</taxon>
        <taxon>Pseudomonadati</taxon>
        <taxon>Bacteroidota</taxon>
        <taxon>Flavobacteriia</taxon>
        <taxon>Flavobacteriales</taxon>
        <taxon>Flavobacteriaceae</taxon>
    </lineage>
</organism>
<keyword evidence="3" id="KW-1185">Reference proteome</keyword>
<proteinExistence type="predicted"/>